<feature type="region of interest" description="Disordered" evidence="8">
    <location>
        <begin position="1223"/>
        <end position="1337"/>
    </location>
</feature>
<dbReference type="GO" id="GO:0051262">
    <property type="term" value="P:protein tetramerization"/>
    <property type="evidence" value="ECO:0007669"/>
    <property type="project" value="InterPro"/>
</dbReference>
<keyword evidence="6 9" id="KW-0472">Membrane</keyword>
<feature type="transmembrane region" description="Helical" evidence="9">
    <location>
        <begin position="925"/>
        <end position="945"/>
    </location>
</feature>
<name>A0A2T7NED0_POMCA</name>
<evidence type="ECO:0008006" key="16">
    <source>
        <dbReference type="Google" id="ProtNLM"/>
    </source>
</evidence>
<keyword evidence="5" id="KW-0406">Ion transport</keyword>
<keyword evidence="15" id="KW-1185">Reference proteome</keyword>
<evidence type="ECO:0000256" key="8">
    <source>
        <dbReference type="SAM" id="MobiDB-lite"/>
    </source>
</evidence>
<dbReference type="InterPro" id="IPR057366">
    <property type="entry name" value="TRPM-like"/>
</dbReference>
<feature type="domain" description="TRPM SLOG" evidence="12">
    <location>
        <begin position="125"/>
        <end position="338"/>
    </location>
</feature>
<dbReference type="Pfam" id="PF18139">
    <property type="entry name" value="LSDAT_euk"/>
    <property type="match status" value="1"/>
</dbReference>
<dbReference type="Pfam" id="PF25508">
    <property type="entry name" value="TRPM2"/>
    <property type="match status" value="1"/>
</dbReference>
<evidence type="ECO:0000259" key="12">
    <source>
        <dbReference type="Pfam" id="PF18139"/>
    </source>
</evidence>
<comment type="subcellular location">
    <subcellularLocation>
        <location evidence="1">Membrane</location>
        <topology evidence="1">Multi-pass membrane protein</topology>
    </subcellularLocation>
</comment>
<dbReference type="InterPro" id="IPR032415">
    <property type="entry name" value="TRPM_tetra"/>
</dbReference>
<reference evidence="14 15" key="1">
    <citation type="submission" date="2018-04" db="EMBL/GenBank/DDBJ databases">
        <title>The genome of golden apple snail Pomacea canaliculata provides insight into stress tolerance and invasive adaptation.</title>
        <authorList>
            <person name="Liu C."/>
            <person name="Liu B."/>
            <person name="Ren Y."/>
            <person name="Zhang Y."/>
            <person name="Wang H."/>
            <person name="Li S."/>
            <person name="Jiang F."/>
            <person name="Yin L."/>
            <person name="Zhang G."/>
            <person name="Qian W."/>
            <person name="Fan W."/>
        </authorList>
    </citation>
    <scope>NUCLEOTIDE SEQUENCE [LARGE SCALE GENOMIC DNA]</scope>
    <source>
        <strain evidence="14">SZHN2017</strain>
        <tissue evidence="14">Muscle</tissue>
    </source>
</reference>
<keyword evidence="3 9" id="KW-0812">Transmembrane</keyword>
<dbReference type="Pfam" id="PF00520">
    <property type="entry name" value="Ion_trans"/>
    <property type="match status" value="1"/>
</dbReference>
<protein>
    <recommendedName>
        <fullName evidence="16">TRPM SLOG domain-containing protein</fullName>
    </recommendedName>
</protein>
<feature type="transmembrane region" description="Helical" evidence="9">
    <location>
        <begin position="857"/>
        <end position="875"/>
    </location>
</feature>
<evidence type="ECO:0000313" key="15">
    <source>
        <dbReference type="Proteomes" id="UP000245119"/>
    </source>
</evidence>
<dbReference type="GO" id="GO:0005886">
    <property type="term" value="C:plasma membrane"/>
    <property type="evidence" value="ECO:0007669"/>
    <property type="project" value="TreeGrafter"/>
</dbReference>
<comment type="caution">
    <text evidence="14">The sequence shown here is derived from an EMBL/GenBank/DDBJ whole genome shotgun (WGS) entry which is preliminary data.</text>
</comment>
<evidence type="ECO:0000256" key="2">
    <source>
        <dbReference type="ARBA" id="ARBA00022448"/>
    </source>
</evidence>
<dbReference type="InterPro" id="IPR005821">
    <property type="entry name" value="Ion_trans_dom"/>
</dbReference>
<evidence type="ECO:0000313" key="14">
    <source>
        <dbReference type="EMBL" id="PVD19530.1"/>
    </source>
</evidence>
<dbReference type="InterPro" id="IPR041491">
    <property type="entry name" value="TRPM_SLOG"/>
</dbReference>
<dbReference type="Pfam" id="PF16519">
    <property type="entry name" value="TRPM_tetra"/>
    <property type="match status" value="1"/>
</dbReference>
<evidence type="ECO:0000256" key="5">
    <source>
        <dbReference type="ARBA" id="ARBA00023065"/>
    </source>
</evidence>
<feature type="transmembrane region" description="Helical" evidence="9">
    <location>
        <begin position="790"/>
        <end position="809"/>
    </location>
</feature>
<evidence type="ECO:0000256" key="1">
    <source>
        <dbReference type="ARBA" id="ARBA00004141"/>
    </source>
</evidence>
<evidence type="ECO:0000256" key="4">
    <source>
        <dbReference type="ARBA" id="ARBA00022989"/>
    </source>
</evidence>
<dbReference type="Proteomes" id="UP000245119">
    <property type="component" value="Linkage Group LG13"/>
</dbReference>
<dbReference type="PANTHER" id="PTHR13800:SF1">
    <property type="entry name" value="TRANSIENT RECEPTOR POTENTIAL CATION CHANNEL TRPM"/>
    <property type="match status" value="1"/>
</dbReference>
<dbReference type="EMBL" id="PZQS01000013">
    <property type="protein sequence ID" value="PVD19530.1"/>
    <property type="molecule type" value="Genomic_DNA"/>
</dbReference>
<dbReference type="PANTHER" id="PTHR13800">
    <property type="entry name" value="TRANSIENT RECEPTOR POTENTIAL CATION CHANNEL, SUBFAMILY M, MEMBER 6"/>
    <property type="match status" value="1"/>
</dbReference>
<keyword evidence="7" id="KW-0407">Ion channel</keyword>
<accession>A0A2T7NED0</accession>
<keyword evidence="4 9" id="KW-1133">Transmembrane helix</keyword>
<dbReference type="GO" id="GO:0005261">
    <property type="term" value="F:monoatomic cation channel activity"/>
    <property type="evidence" value="ECO:0007669"/>
    <property type="project" value="TreeGrafter"/>
</dbReference>
<feature type="domain" description="Ion transport" evidence="10">
    <location>
        <begin position="798"/>
        <end position="1023"/>
    </location>
</feature>
<sequence length="1555" mass="176768">MVNSVNWHSGRKFHLQVPALKRSSDAVRHQWNHRASMEVTKSQRSWIEKTFIKRECCHFIPSTRDPTRCCCGRVENWHVGLNKQDDDDDHRRGGERWHPMRHTDVYPTDAYGTIEFQGGPHPSKAQYIRLSSLDSRPESVVHLLTKFWGLELPKLLITVHGGLLNFDLQPKLKRVFRKGLLKAARTTGAWIITNGTNTGVTKHVGDAISDRTAKAKNKVVAIGVAPWGIVERKEDLVGRDVVVPYHCVTSTKINSSVLNSNHSYFLLADNGTVGKYGGEIIFRRKLEKYIAQQKICMTNDFKGRGVPVICVVLEGGANTVRAVLEYVTDSPPVPVVVTMPESLRDQLIMTIQKVFQYSLEQAEKLFIELMLCVKKKELITIFRMGEGAQDIDLAILTALLKGTNASAMDQLNLVLAWDRVDIARSHIFVYGQEWPKQGPSNTLKYLTKDVLKHPTSSQRYILPEIGLVIQHLMGGAFRSSYCRRHFRQKYYAFRQSVSSNSATLGNVVTTIPHLVNTRPVEYLFEYPFHDLMLWAVLMKRQRMALFMWQHGEEAMAKALVACKLYRAMAHEADQDDLEIELSEEFRSYSNEFQVLALELLEHCYKLDDDYSQQLLTYEIKTFSEQTNLSLAVAANHRQFIAHTACQVLLNDLWIGGMRMRKNTSLKVILGILFPPYMLALDFKSREELQLMPQTMEEHLDELEDSDAGSQRRVSLSSFDESQVMADFKDLMAEEASENSIPMHSTAPKNENGSVPMDASTMSALPLKRKKSQLRASKKLYEFYNAPITKFWLHTLGYLAFLCIFMYTVLAKLQETPQWQELYVMAYISTLAVEKIRQIIASEPTKVSMKMRMYIGRVWNLWDTLAIVLFAVGVVLRCFPTYIKDAQLVYVIDVVLWNMRILEILSVNQYLGPYVKIIAKLIRDMAYYLIILFIVVTSYGVVRQAIHFQNTEVSWPRALRNIWFYPYWMIYGELFAEEIDPCEQEKGCSVYGAWVSPALMCIYLLIANILGVNLLIARFNATFIRNNAYSREIWMFQRYQLIIEYEMRPILPPPLIILTHLYLAFKYCRRRCKGKRDFFDNGLKLFLSREDTEKLHDFEEECMEDFFREKEHKFQSSSEERVRVINERVEAMTLRLEDLNTKESSLRLSLQTVDYRLMRLEEIASGTNEALTLLRTLLARQTTPPPPPPLHNIPVQDLVWLLGEMRVLEEWEAQERMISLEDAEAAETPQQAGEVQQFVNPPTSVPDANTVLNRESTSDQDLSHESLQQRRSGSNRLSLNITRAQSVGRVRSRSLLSPSVRFHEPANSGSGGMAEAGSSHDKESTGPVPPGTATVTPPRLAQLDLSGSQHLHVVGVGLPANTPISPVLTPLSPTHPHSSTAAFTAPDPDILPSAVRELCSVFTPLLSEYSTITDNIDVSCFRNLSPPRSPVPSGMTMSDPMGAVTPGSTRKRTESVSSKVKREELMEAEETERLKMEGLIRSRLRQISQDDASGSISDIARLVVSEMEMNQTATPPEDEDEDRVHETSAEMSEDVAEEVIFTTSEADSSDKILPVV</sequence>
<feature type="compositionally biased region" description="Polar residues" evidence="8">
    <location>
        <begin position="1227"/>
        <end position="1254"/>
    </location>
</feature>
<evidence type="ECO:0000256" key="3">
    <source>
        <dbReference type="ARBA" id="ARBA00022692"/>
    </source>
</evidence>
<gene>
    <name evidence="14" type="ORF">C0Q70_20019</name>
</gene>
<feature type="domain" description="TRPM-like" evidence="13">
    <location>
        <begin position="455"/>
        <end position="642"/>
    </location>
</feature>
<dbReference type="OrthoDB" id="301415at2759"/>
<dbReference type="InterPro" id="IPR037162">
    <property type="entry name" value="TRPM_tetra_sf"/>
</dbReference>
<dbReference type="STRING" id="400727.A0A2T7NED0"/>
<feature type="compositionally biased region" description="Low complexity" evidence="8">
    <location>
        <begin position="1285"/>
        <end position="1299"/>
    </location>
</feature>
<feature type="domain" description="TRPM tetramerisation" evidence="11">
    <location>
        <begin position="1118"/>
        <end position="1173"/>
    </location>
</feature>
<evidence type="ECO:0000256" key="9">
    <source>
        <dbReference type="SAM" id="Phobius"/>
    </source>
</evidence>
<evidence type="ECO:0000259" key="11">
    <source>
        <dbReference type="Pfam" id="PF16519"/>
    </source>
</evidence>
<dbReference type="GO" id="GO:0030001">
    <property type="term" value="P:metal ion transport"/>
    <property type="evidence" value="ECO:0007669"/>
    <property type="project" value="TreeGrafter"/>
</dbReference>
<feature type="transmembrane region" description="Helical" evidence="9">
    <location>
        <begin position="993"/>
        <end position="1015"/>
    </location>
</feature>
<organism evidence="14 15">
    <name type="scientific">Pomacea canaliculata</name>
    <name type="common">Golden apple snail</name>
    <dbReference type="NCBI Taxonomy" id="400727"/>
    <lineage>
        <taxon>Eukaryota</taxon>
        <taxon>Metazoa</taxon>
        <taxon>Spiralia</taxon>
        <taxon>Lophotrochozoa</taxon>
        <taxon>Mollusca</taxon>
        <taxon>Gastropoda</taxon>
        <taxon>Caenogastropoda</taxon>
        <taxon>Architaenioglossa</taxon>
        <taxon>Ampullarioidea</taxon>
        <taxon>Ampullariidae</taxon>
        <taxon>Pomacea</taxon>
    </lineage>
</organism>
<proteinExistence type="predicted"/>
<evidence type="ECO:0000256" key="7">
    <source>
        <dbReference type="ARBA" id="ARBA00023303"/>
    </source>
</evidence>
<keyword evidence="2" id="KW-0813">Transport</keyword>
<dbReference type="InterPro" id="IPR050927">
    <property type="entry name" value="TRPM"/>
</dbReference>
<evidence type="ECO:0000256" key="6">
    <source>
        <dbReference type="ARBA" id="ARBA00023136"/>
    </source>
</evidence>
<evidence type="ECO:0000259" key="10">
    <source>
        <dbReference type="Pfam" id="PF00520"/>
    </source>
</evidence>
<evidence type="ECO:0000259" key="13">
    <source>
        <dbReference type="Pfam" id="PF25508"/>
    </source>
</evidence>
<feature type="region of interest" description="Disordered" evidence="8">
    <location>
        <begin position="1428"/>
        <end position="1455"/>
    </location>
</feature>
<feature type="region of interest" description="Disordered" evidence="8">
    <location>
        <begin position="1507"/>
        <end position="1533"/>
    </location>
</feature>
<feature type="compositionally biased region" description="Polar residues" evidence="8">
    <location>
        <begin position="1268"/>
        <end position="1284"/>
    </location>
</feature>
<dbReference type="Gene3D" id="1.20.5.1010">
    <property type="entry name" value="TRPM, tetramerisation domain"/>
    <property type="match status" value="1"/>
</dbReference>